<dbReference type="GO" id="GO:0004222">
    <property type="term" value="F:metalloendopeptidase activity"/>
    <property type="evidence" value="ECO:0007669"/>
    <property type="project" value="InterPro"/>
</dbReference>
<name>A0A9P6EHP1_9AGAR</name>
<dbReference type="EMBL" id="MU157848">
    <property type="protein sequence ID" value="KAF9529078.1"/>
    <property type="molecule type" value="Genomic_DNA"/>
</dbReference>
<keyword evidence="3" id="KW-0645">Protease</keyword>
<keyword evidence="10" id="KW-1185">Reference proteome</keyword>
<organism evidence="9 10">
    <name type="scientific">Crepidotus variabilis</name>
    <dbReference type="NCBI Taxonomy" id="179855"/>
    <lineage>
        <taxon>Eukaryota</taxon>
        <taxon>Fungi</taxon>
        <taxon>Dikarya</taxon>
        <taxon>Basidiomycota</taxon>
        <taxon>Agaricomycotina</taxon>
        <taxon>Agaricomycetes</taxon>
        <taxon>Agaricomycetidae</taxon>
        <taxon>Agaricales</taxon>
        <taxon>Agaricineae</taxon>
        <taxon>Crepidotaceae</taxon>
        <taxon>Crepidotus</taxon>
    </lineage>
</organism>
<dbReference type="SMART" id="SM01351">
    <property type="entry name" value="Aspzincin_M35"/>
    <property type="match status" value="1"/>
</dbReference>
<keyword evidence="4" id="KW-0479">Metal-binding</keyword>
<evidence type="ECO:0000313" key="10">
    <source>
        <dbReference type="Proteomes" id="UP000807306"/>
    </source>
</evidence>
<dbReference type="PANTHER" id="PTHR37016">
    <property type="match status" value="1"/>
</dbReference>
<gene>
    <name evidence="9" type="ORF">CPB83DRAFT_853188</name>
</gene>
<accession>A0A9P6EHP1</accession>
<protein>
    <submittedName>
        <fullName evidence="9">Deuterolysin M35 metalloprotease</fullName>
    </submittedName>
</protein>
<evidence type="ECO:0000256" key="2">
    <source>
        <dbReference type="ARBA" id="ARBA00010279"/>
    </source>
</evidence>
<comment type="cofactor">
    <cofactor evidence="1">
        <name>Zn(2+)</name>
        <dbReference type="ChEBI" id="CHEBI:29105"/>
    </cofactor>
</comment>
<dbReference type="OrthoDB" id="412874at2759"/>
<dbReference type="GO" id="GO:0006508">
    <property type="term" value="P:proteolysis"/>
    <property type="evidence" value="ECO:0007669"/>
    <property type="project" value="UniProtKB-KW"/>
</dbReference>
<comment type="similarity">
    <text evidence="2">Belongs to the peptidase M35 family.</text>
</comment>
<proteinExistence type="inferred from homology"/>
<evidence type="ECO:0000256" key="7">
    <source>
        <dbReference type="ARBA" id="ARBA00023049"/>
    </source>
</evidence>
<evidence type="ECO:0000256" key="3">
    <source>
        <dbReference type="ARBA" id="ARBA00022670"/>
    </source>
</evidence>
<keyword evidence="5" id="KW-0378">Hydrolase</keyword>
<evidence type="ECO:0000256" key="1">
    <source>
        <dbReference type="ARBA" id="ARBA00001947"/>
    </source>
</evidence>
<dbReference type="SUPFAM" id="SSF55486">
    <property type="entry name" value="Metalloproteases ('zincins'), catalytic domain"/>
    <property type="match status" value="1"/>
</dbReference>
<sequence length="326" mass="35072">MQRPSCYVLFGPTTFDDVDTVSVITTLTNTGLDVFKIFNDPNGPLSTLPTDNFVITNVFGTTPTFTGVNVKYVYQTAAAHRAFTVLAPGQSVNVKHNLYDAYDFTNSGTGIYNIQPKNRFHIVEMDSTIKEASAHVTTNHSAILAGKLAVRRTLLEPRATYVGCSSSQQSALVLATSAAQSYASSAYPYLTSHTNSTLRYTTWFGTYASSRHSIVVSHFSKISGSSFSSFNYDCTCTDPGTIAYIYPDTSGTIYLCSAFWEAPTTGSDSKGGILIYESAQFTANGGAQNYVYGVSATKALAAGNPDRAVGNSLSYECFAENNPPLP</sequence>
<feature type="domain" description="Lysine-specific metallo-endopeptidase" evidence="8">
    <location>
        <begin position="188"/>
        <end position="320"/>
    </location>
</feature>
<dbReference type="InterPro" id="IPR024079">
    <property type="entry name" value="MetalloPept_cat_dom_sf"/>
</dbReference>
<dbReference type="Proteomes" id="UP000807306">
    <property type="component" value="Unassembled WGS sequence"/>
</dbReference>
<keyword evidence="6" id="KW-0862">Zinc</keyword>
<dbReference type="PANTHER" id="PTHR37016:SF3">
    <property type="entry name" value="NEUTRAL PROTEASE 2-RELATED"/>
    <property type="match status" value="1"/>
</dbReference>
<dbReference type="Gene3D" id="2.60.40.2970">
    <property type="match status" value="1"/>
</dbReference>
<dbReference type="Pfam" id="PF14521">
    <property type="entry name" value="Aspzincin_M35"/>
    <property type="match status" value="1"/>
</dbReference>
<dbReference type="AlphaFoldDB" id="A0A9P6EHP1"/>
<evidence type="ECO:0000259" key="8">
    <source>
        <dbReference type="SMART" id="SM01351"/>
    </source>
</evidence>
<comment type="caution">
    <text evidence="9">The sequence shown here is derived from an EMBL/GenBank/DDBJ whole genome shotgun (WGS) entry which is preliminary data.</text>
</comment>
<dbReference type="InterPro" id="IPR050414">
    <property type="entry name" value="Fungal_M35_metalloproteases"/>
</dbReference>
<dbReference type="InterPro" id="IPR029463">
    <property type="entry name" value="Lys_MEP"/>
</dbReference>
<dbReference type="GO" id="GO:0046872">
    <property type="term" value="F:metal ion binding"/>
    <property type="evidence" value="ECO:0007669"/>
    <property type="project" value="UniProtKB-KW"/>
</dbReference>
<evidence type="ECO:0000313" key="9">
    <source>
        <dbReference type="EMBL" id="KAF9529078.1"/>
    </source>
</evidence>
<reference evidence="9" key="1">
    <citation type="submission" date="2020-11" db="EMBL/GenBank/DDBJ databases">
        <authorList>
            <consortium name="DOE Joint Genome Institute"/>
            <person name="Ahrendt S."/>
            <person name="Riley R."/>
            <person name="Andreopoulos W."/>
            <person name="Labutti K."/>
            <person name="Pangilinan J."/>
            <person name="Ruiz-Duenas F.J."/>
            <person name="Barrasa J.M."/>
            <person name="Sanchez-Garcia M."/>
            <person name="Camarero S."/>
            <person name="Miyauchi S."/>
            <person name="Serrano A."/>
            <person name="Linde D."/>
            <person name="Babiker R."/>
            <person name="Drula E."/>
            <person name="Ayuso-Fernandez I."/>
            <person name="Pacheco R."/>
            <person name="Padilla G."/>
            <person name="Ferreira P."/>
            <person name="Barriuso J."/>
            <person name="Kellner H."/>
            <person name="Castanera R."/>
            <person name="Alfaro M."/>
            <person name="Ramirez L."/>
            <person name="Pisabarro A.G."/>
            <person name="Kuo A."/>
            <person name="Tritt A."/>
            <person name="Lipzen A."/>
            <person name="He G."/>
            <person name="Yan M."/>
            <person name="Ng V."/>
            <person name="Cullen D."/>
            <person name="Martin F."/>
            <person name="Rosso M.-N."/>
            <person name="Henrissat B."/>
            <person name="Hibbett D."/>
            <person name="Martinez A.T."/>
            <person name="Grigoriev I.V."/>
        </authorList>
    </citation>
    <scope>NUCLEOTIDE SEQUENCE</scope>
    <source>
        <strain evidence="9">CBS 506.95</strain>
    </source>
</reference>
<evidence type="ECO:0000256" key="4">
    <source>
        <dbReference type="ARBA" id="ARBA00022723"/>
    </source>
</evidence>
<evidence type="ECO:0000256" key="5">
    <source>
        <dbReference type="ARBA" id="ARBA00022801"/>
    </source>
</evidence>
<dbReference type="Gene3D" id="3.40.390.10">
    <property type="entry name" value="Collagenase (Catalytic Domain)"/>
    <property type="match status" value="1"/>
</dbReference>
<evidence type="ECO:0000256" key="6">
    <source>
        <dbReference type="ARBA" id="ARBA00022833"/>
    </source>
</evidence>
<keyword evidence="7 9" id="KW-0482">Metalloprotease</keyword>